<proteinExistence type="inferred from homology"/>
<comment type="catalytic activity">
    <reaction evidence="5">
        <text>(6S)-5-formyl-5,6,7,8-tetrahydrofolate + ATP = (6R)-5,10-methenyltetrahydrofolate + ADP + phosphate</text>
        <dbReference type="Rhea" id="RHEA:10488"/>
        <dbReference type="ChEBI" id="CHEBI:30616"/>
        <dbReference type="ChEBI" id="CHEBI:43474"/>
        <dbReference type="ChEBI" id="CHEBI:57455"/>
        <dbReference type="ChEBI" id="CHEBI:57457"/>
        <dbReference type="ChEBI" id="CHEBI:456216"/>
        <dbReference type="EC" id="6.3.3.2"/>
    </reaction>
</comment>
<evidence type="ECO:0000256" key="4">
    <source>
        <dbReference type="PIRSR" id="PIRSR006806-1"/>
    </source>
</evidence>
<evidence type="ECO:0000256" key="5">
    <source>
        <dbReference type="RuleBase" id="RU361279"/>
    </source>
</evidence>
<dbReference type="SUPFAM" id="SSF100950">
    <property type="entry name" value="NagB/RpiA/CoA transferase-like"/>
    <property type="match status" value="1"/>
</dbReference>
<dbReference type="PIRSF" id="PIRSF006806">
    <property type="entry name" value="FTHF_cligase"/>
    <property type="match status" value="1"/>
</dbReference>
<dbReference type="AlphaFoldDB" id="A0A1F7S1S3"/>
<dbReference type="Gene3D" id="3.40.50.10420">
    <property type="entry name" value="NagB/RpiA/CoA transferase-like"/>
    <property type="match status" value="1"/>
</dbReference>
<dbReference type="InterPro" id="IPR037171">
    <property type="entry name" value="NagB/RpiA_transferase-like"/>
</dbReference>
<keyword evidence="6" id="KW-0436">Ligase</keyword>
<feature type="binding site" evidence="4">
    <location>
        <position position="17"/>
    </location>
    <ligand>
        <name>substrate</name>
    </ligand>
</feature>
<protein>
    <recommendedName>
        <fullName evidence="5">5-formyltetrahydrofolate cyclo-ligase</fullName>
        <ecNumber evidence="5">6.3.3.2</ecNumber>
    </recommendedName>
</protein>
<evidence type="ECO:0000256" key="2">
    <source>
        <dbReference type="ARBA" id="ARBA00022741"/>
    </source>
</evidence>
<comment type="caution">
    <text evidence="6">The sequence shown here is derived from an EMBL/GenBank/DDBJ whole genome shotgun (WGS) entry which is preliminary data.</text>
</comment>
<dbReference type="GO" id="GO:0035999">
    <property type="term" value="P:tetrahydrofolate interconversion"/>
    <property type="evidence" value="ECO:0007669"/>
    <property type="project" value="TreeGrafter"/>
</dbReference>
<dbReference type="EMBL" id="MGDF01000014">
    <property type="protein sequence ID" value="OGL47204.1"/>
    <property type="molecule type" value="Genomic_DNA"/>
</dbReference>
<dbReference type="EC" id="6.3.3.2" evidence="5"/>
<comment type="cofactor">
    <cofactor evidence="5">
        <name>Mg(2+)</name>
        <dbReference type="ChEBI" id="CHEBI:18420"/>
    </cofactor>
</comment>
<accession>A0A1F7S1S3</accession>
<dbReference type="GO" id="GO:0005524">
    <property type="term" value="F:ATP binding"/>
    <property type="evidence" value="ECO:0007669"/>
    <property type="project" value="UniProtKB-KW"/>
</dbReference>
<evidence type="ECO:0000256" key="3">
    <source>
        <dbReference type="ARBA" id="ARBA00022840"/>
    </source>
</evidence>
<dbReference type="GO" id="GO:0009396">
    <property type="term" value="P:folic acid-containing compound biosynthetic process"/>
    <property type="evidence" value="ECO:0007669"/>
    <property type="project" value="TreeGrafter"/>
</dbReference>
<sequence length="157" mass="17757">MENLKEFREAKVVLCYIAKGNEVRTEGIINKSIIQEKKVIVPKVDVSKQQLILQKIKNVEDDLALGFQGIFEPKSHLPVVKNLDEIDFAILPGIAFDRKGGRIGFGKGFFDKLFMNKTIHSILCGIAFDFQITEGFPHSNHDISVDIIVSEERIIRC</sequence>
<dbReference type="GO" id="GO:0046872">
    <property type="term" value="F:metal ion binding"/>
    <property type="evidence" value="ECO:0007669"/>
    <property type="project" value="UniProtKB-KW"/>
</dbReference>
<dbReference type="NCBIfam" id="TIGR02727">
    <property type="entry name" value="MTHFS_bact"/>
    <property type="match status" value="1"/>
</dbReference>
<dbReference type="GO" id="GO:0030272">
    <property type="term" value="F:5-formyltetrahydrofolate cyclo-ligase activity"/>
    <property type="evidence" value="ECO:0007669"/>
    <property type="project" value="UniProtKB-EC"/>
</dbReference>
<organism evidence="6 7">
    <name type="scientific">Candidatus Schekmanbacteria bacterium RBG_16_38_11</name>
    <dbReference type="NCBI Taxonomy" id="1817880"/>
    <lineage>
        <taxon>Bacteria</taxon>
        <taxon>Candidatus Schekmaniibacteriota</taxon>
    </lineage>
</organism>
<name>A0A1F7S1S3_9BACT</name>
<dbReference type="InterPro" id="IPR002698">
    <property type="entry name" value="FTHF_cligase"/>
</dbReference>
<evidence type="ECO:0000313" key="6">
    <source>
        <dbReference type="EMBL" id="OGL47204.1"/>
    </source>
</evidence>
<reference evidence="6 7" key="1">
    <citation type="journal article" date="2016" name="Nat. Commun.">
        <title>Thousands of microbial genomes shed light on interconnected biogeochemical processes in an aquifer system.</title>
        <authorList>
            <person name="Anantharaman K."/>
            <person name="Brown C.T."/>
            <person name="Hug L.A."/>
            <person name="Sharon I."/>
            <person name="Castelle C.J."/>
            <person name="Probst A.J."/>
            <person name="Thomas B.C."/>
            <person name="Singh A."/>
            <person name="Wilkins M.J."/>
            <person name="Karaoz U."/>
            <person name="Brodie E.L."/>
            <person name="Williams K.H."/>
            <person name="Hubbard S.S."/>
            <person name="Banfield J.F."/>
        </authorList>
    </citation>
    <scope>NUCLEOTIDE SEQUENCE [LARGE SCALE GENOMIC DNA]</scope>
</reference>
<dbReference type="PANTHER" id="PTHR23407:SF1">
    <property type="entry name" value="5-FORMYLTETRAHYDROFOLATE CYCLO-LIGASE"/>
    <property type="match status" value="1"/>
</dbReference>
<keyword evidence="5" id="KW-0479">Metal-binding</keyword>
<feature type="binding site" evidence="4">
    <location>
        <position position="22"/>
    </location>
    <ligand>
        <name>substrate</name>
    </ligand>
</feature>
<evidence type="ECO:0000313" key="7">
    <source>
        <dbReference type="Proteomes" id="UP000178435"/>
    </source>
</evidence>
<dbReference type="PANTHER" id="PTHR23407">
    <property type="entry name" value="ATPASE INHIBITOR/5-FORMYLTETRAHYDROFOLATE CYCLO-LIGASE"/>
    <property type="match status" value="1"/>
</dbReference>
<dbReference type="Pfam" id="PF01812">
    <property type="entry name" value="5-FTHF_cyc-lig"/>
    <property type="match status" value="1"/>
</dbReference>
<gene>
    <name evidence="6" type="ORF">A2149_05465</name>
</gene>
<dbReference type="InterPro" id="IPR024185">
    <property type="entry name" value="FTHF_cligase-like_sf"/>
</dbReference>
<comment type="similarity">
    <text evidence="1 5">Belongs to the 5-formyltetrahydrofolate cyclo-ligase family.</text>
</comment>
<keyword evidence="3 5" id="KW-0067">ATP-binding</keyword>
<dbReference type="Proteomes" id="UP000178435">
    <property type="component" value="Unassembled WGS sequence"/>
</dbReference>
<evidence type="ECO:0000256" key="1">
    <source>
        <dbReference type="ARBA" id="ARBA00010638"/>
    </source>
</evidence>
<keyword evidence="5" id="KW-0460">Magnesium</keyword>
<keyword evidence="2 5" id="KW-0547">Nucleotide-binding</keyword>